<comment type="caution">
    <text evidence="1">The sequence shown here is derived from an EMBL/GenBank/DDBJ whole genome shotgun (WGS) entry which is preliminary data.</text>
</comment>
<reference evidence="1 2" key="1">
    <citation type="submission" date="2023-07" db="EMBL/GenBank/DDBJ databases">
        <title>Genomic Encyclopedia of Type Strains, Phase IV (KMG-IV): sequencing the most valuable type-strain genomes for metagenomic binning, comparative biology and taxonomic classification.</title>
        <authorList>
            <person name="Goeker M."/>
        </authorList>
    </citation>
    <scope>NUCLEOTIDE SEQUENCE [LARGE SCALE GENOMIC DNA]</scope>
    <source>
        <strain evidence="1 2">DSM 100301</strain>
    </source>
</reference>
<proteinExistence type="predicted"/>
<name>A0ABU0IJ25_9HYPH</name>
<accession>A0ABU0IJ25</accession>
<dbReference type="Proteomes" id="UP001235269">
    <property type="component" value="Unassembled WGS sequence"/>
</dbReference>
<dbReference type="RefSeq" id="WP_307160362.1">
    <property type="nucleotide sequence ID" value="NZ_JAUSWH010000028.1"/>
</dbReference>
<dbReference type="EMBL" id="JAUSWH010000028">
    <property type="protein sequence ID" value="MDQ0458266.1"/>
    <property type="molecule type" value="Genomic_DNA"/>
</dbReference>
<keyword evidence="2" id="KW-1185">Reference proteome</keyword>
<gene>
    <name evidence="1" type="ORF">QO005_004626</name>
</gene>
<sequence length="183" mass="20838">MGISGEALFPVITLVLGTVLKGLFDWLSDNRAERRRREERQEQRADTRQLKHLEFQQTALLELQDVITRLGRLVGAAHYQDIKNLRETGRWHGAHLTEEVNLGLLTEQQSFNKLRVRIRDREVRELAKLFSVAGTTSTQAGDEAAAKAAMLEMAHHFETLNERIGELLRNLAQDEETLLKDGA</sequence>
<protein>
    <submittedName>
        <fullName evidence="1">Uncharacterized protein</fullName>
    </submittedName>
</protein>
<organism evidence="1 2">
    <name type="scientific">Rhizobium paknamense</name>
    <dbReference type="NCBI Taxonomy" id="1206817"/>
    <lineage>
        <taxon>Bacteria</taxon>
        <taxon>Pseudomonadati</taxon>
        <taxon>Pseudomonadota</taxon>
        <taxon>Alphaproteobacteria</taxon>
        <taxon>Hyphomicrobiales</taxon>
        <taxon>Rhizobiaceae</taxon>
        <taxon>Rhizobium/Agrobacterium group</taxon>
        <taxon>Rhizobium</taxon>
    </lineage>
</organism>
<evidence type="ECO:0000313" key="1">
    <source>
        <dbReference type="EMBL" id="MDQ0458266.1"/>
    </source>
</evidence>
<evidence type="ECO:0000313" key="2">
    <source>
        <dbReference type="Proteomes" id="UP001235269"/>
    </source>
</evidence>